<sequence>DINIDEMWKKIQKAIQRATKNMLSKKKKNTKTFRTTPENEELKSFKKI</sequence>
<accession>A0ACA9PQM5</accession>
<evidence type="ECO:0000313" key="1">
    <source>
        <dbReference type="EMBL" id="CAG8718997.1"/>
    </source>
</evidence>
<name>A0ACA9PQM5_9GLOM</name>
<dbReference type="EMBL" id="CAJVPU010032200">
    <property type="protein sequence ID" value="CAG8718997.1"/>
    <property type="molecule type" value="Genomic_DNA"/>
</dbReference>
<organism evidence="1 2">
    <name type="scientific">Dentiscutata heterogama</name>
    <dbReference type="NCBI Taxonomy" id="1316150"/>
    <lineage>
        <taxon>Eukaryota</taxon>
        <taxon>Fungi</taxon>
        <taxon>Fungi incertae sedis</taxon>
        <taxon>Mucoromycota</taxon>
        <taxon>Glomeromycotina</taxon>
        <taxon>Glomeromycetes</taxon>
        <taxon>Diversisporales</taxon>
        <taxon>Gigasporaceae</taxon>
        <taxon>Dentiscutata</taxon>
    </lineage>
</organism>
<proteinExistence type="predicted"/>
<keyword evidence="2" id="KW-1185">Reference proteome</keyword>
<dbReference type="Proteomes" id="UP000789702">
    <property type="component" value="Unassembled WGS sequence"/>
</dbReference>
<gene>
    <name evidence="1" type="ORF">DHETER_LOCUS12717</name>
</gene>
<reference evidence="1" key="1">
    <citation type="submission" date="2021-06" db="EMBL/GenBank/DDBJ databases">
        <authorList>
            <person name="Kallberg Y."/>
            <person name="Tangrot J."/>
            <person name="Rosling A."/>
        </authorList>
    </citation>
    <scope>NUCLEOTIDE SEQUENCE</scope>
    <source>
        <strain evidence="1">IL203A</strain>
    </source>
</reference>
<comment type="caution">
    <text evidence="1">The sequence shown here is derived from an EMBL/GenBank/DDBJ whole genome shotgun (WGS) entry which is preliminary data.</text>
</comment>
<protein>
    <submittedName>
        <fullName evidence="1">12525_t:CDS:1</fullName>
    </submittedName>
</protein>
<feature type="non-terminal residue" evidence="1">
    <location>
        <position position="1"/>
    </location>
</feature>
<evidence type="ECO:0000313" key="2">
    <source>
        <dbReference type="Proteomes" id="UP000789702"/>
    </source>
</evidence>